<dbReference type="InterPro" id="IPR013766">
    <property type="entry name" value="Thioredoxin_domain"/>
</dbReference>
<keyword evidence="3" id="KW-1185">Reference proteome</keyword>
<dbReference type="AlphaFoldDB" id="A0A4D6L4A4"/>
<dbReference type="Gene3D" id="3.40.30.10">
    <property type="entry name" value="Glutaredoxin"/>
    <property type="match status" value="1"/>
</dbReference>
<dbReference type="PANTHER" id="PTHR10438:SF463">
    <property type="entry name" value="THIOREDOXIN"/>
    <property type="match status" value="1"/>
</dbReference>
<dbReference type="InterPro" id="IPR050620">
    <property type="entry name" value="Thioredoxin_H-type-like"/>
</dbReference>
<dbReference type="EMBL" id="CP039346">
    <property type="protein sequence ID" value="QCD83285.1"/>
    <property type="molecule type" value="Genomic_DNA"/>
</dbReference>
<evidence type="ECO:0000259" key="1">
    <source>
        <dbReference type="Pfam" id="PF00085"/>
    </source>
</evidence>
<organism evidence="2 3">
    <name type="scientific">Vigna unguiculata</name>
    <name type="common">Cowpea</name>
    <dbReference type="NCBI Taxonomy" id="3917"/>
    <lineage>
        <taxon>Eukaryota</taxon>
        <taxon>Viridiplantae</taxon>
        <taxon>Streptophyta</taxon>
        <taxon>Embryophyta</taxon>
        <taxon>Tracheophyta</taxon>
        <taxon>Spermatophyta</taxon>
        <taxon>Magnoliopsida</taxon>
        <taxon>eudicotyledons</taxon>
        <taxon>Gunneridae</taxon>
        <taxon>Pentapetalae</taxon>
        <taxon>rosids</taxon>
        <taxon>fabids</taxon>
        <taxon>Fabales</taxon>
        <taxon>Fabaceae</taxon>
        <taxon>Papilionoideae</taxon>
        <taxon>50 kb inversion clade</taxon>
        <taxon>NPAAA clade</taxon>
        <taxon>indigoferoid/millettioid clade</taxon>
        <taxon>Phaseoleae</taxon>
        <taxon>Vigna</taxon>
    </lineage>
</organism>
<protein>
    <submittedName>
        <fullName evidence="2">Thioredoxin 1</fullName>
    </submittedName>
</protein>
<accession>A0A4D6L4A4</accession>
<name>A0A4D6L4A4_VIGUN</name>
<gene>
    <name evidence="2" type="ORF">DEO72_LG2g3629</name>
</gene>
<dbReference type="SUPFAM" id="SSF52833">
    <property type="entry name" value="Thioredoxin-like"/>
    <property type="match status" value="1"/>
</dbReference>
<reference evidence="2 3" key="1">
    <citation type="submission" date="2019-04" db="EMBL/GenBank/DDBJ databases">
        <title>An improved genome assembly and genetic linkage map for asparagus bean, Vigna unguiculata ssp. sesquipedialis.</title>
        <authorList>
            <person name="Xia Q."/>
            <person name="Zhang R."/>
            <person name="Dong Y."/>
        </authorList>
    </citation>
    <scope>NUCLEOTIDE SEQUENCE [LARGE SCALE GENOMIC DNA]</scope>
    <source>
        <tissue evidence="2">Leaf</tissue>
    </source>
</reference>
<dbReference type="Proteomes" id="UP000501690">
    <property type="component" value="Linkage Group LG2"/>
</dbReference>
<dbReference type="InterPro" id="IPR036249">
    <property type="entry name" value="Thioredoxin-like_sf"/>
</dbReference>
<dbReference type="PANTHER" id="PTHR10438">
    <property type="entry name" value="THIOREDOXIN"/>
    <property type="match status" value="1"/>
</dbReference>
<dbReference type="Pfam" id="PF00085">
    <property type="entry name" value="Thioredoxin"/>
    <property type="match status" value="1"/>
</dbReference>
<dbReference type="CDD" id="cd02947">
    <property type="entry name" value="TRX_family"/>
    <property type="match status" value="1"/>
</dbReference>
<evidence type="ECO:0000313" key="2">
    <source>
        <dbReference type="EMBL" id="QCD83285.1"/>
    </source>
</evidence>
<evidence type="ECO:0000313" key="3">
    <source>
        <dbReference type="Proteomes" id="UP000501690"/>
    </source>
</evidence>
<proteinExistence type="predicted"/>
<feature type="domain" description="Thioredoxin" evidence="1">
    <location>
        <begin position="1"/>
        <end position="40"/>
    </location>
</feature>
<sequence>MVVDFTTSLCRPCKLMKPVIEEFATTFRDVDFVKIDVDELMAEGPLNDRCGNNHGSVPQRLYDKLLLPTKMN</sequence>